<dbReference type="EMBL" id="FZOS01000064">
    <property type="protein sequence ID" value="SNT22589.1"/>
    <property type="molecule type" value="Genomic_DNA"/>
</dbReference>
<evidence type="ECO:0000313" key="9">
    <source>
        <dbReference type="Proteomes" id="UP000198281"/>
    </source>
</evidence>
<comment type="similarity">
    <text evidence="1">Belongs to the N(4)/N(6)-methyltransferase family.</text>
</comment>
<dbReference type="InterPro" id="IPR002941">
    <property type="entry name" value="DNA_methylase_N4/N6"/>
</dbReference>
<evidence type="ECO:0000259" key="7">
    <source>
        <dbReference type="Pfam" id="PF01555"/>
    </source>
</evidence>
<dbReference type="Proteomes" id="UP000198281">
    <property type="component" value="Unassembled WGS sequence"/>
</dbReference>
<evidence type="ECO:0000256" key="4">
    <source>
        <dbReference type="ARBA" id="ARBA00022679"/>
    </source>
</evidence>
<dbReference type="GO" id="GO:0003677">
    <property type="term" value="F:DNA binding"/>
    <property type="evidence" value="ECO:0007669"/>
    <property type="project" value="InterPro"/>
</dbReference>
<dbReference type="SUPFAM" id="SSF53335">
    <property type="entry name" value="S-adenosyl-L-methionine-dependent methyltransferases"/>
    <property type="match status" value="1"/>
</dbReference>
<keyword evidence="5" id="KW-0949">S-adenosyl-L-methionine</keyword>
<dbReference type="GO" id="GO:0009007">
    <property type="term" value="F:site-specific DNA-methyltransferase (adenine-specific) activity"/>
    <property type="evidence" value="ECO:0007669"/>
    <property type="project" value="UniProtKB-EC"/>
</dbReference>
<dbReference type="Pfam" id="PF01555">
    <property type="entry name" value="N6_N4_Mtase"/>
    <property type="match status" value="1"/>
</dbReference>
<keyword evidence="4 8" id="KW-0808">Transferase</keyword>
<dbReference type="PIRSF" id="PIRSF015855">
    <property type="entry name" value="TypeIII_Mtase_mKpnI"/>
    <property type="match status" value="1"/>
</dbReference>
<sequence length="512" mass="57133">MMLPRLKLAQSLLHRSGVIFISIDDQEISNLRILCDEVFGSENFVANIIWEKGRKNDAKLVSNGHDYMLVYARNKPALTEDGVKWREAKPGAAEIQTEYLRLKDLHNGDNEAIQEGIRDFYRGLPKEHPSKKLSRYGNVDERGVWRDDNMSWPGGGGPTYDVIHPITGKPCKVPEGGWRYSTPEKMQQMIEAGRVMFRDNETDPPIRKTYLVRGDEEQDDQSDDEMETEDVGIQVAGSYFYRSALQASNLMLGMFGAKIFNNPKDHEILARWINYATNGDKNAIVMDFFAGSGTTGHAVMTLNARDQGHRRYILVQLPEPLSEDDKDQKIAARFCQKLGKPTNIAELTKERLRRSSAKLFAEVPTAKIDRGFRTYKLASSNIVAWEPELSDLEGTLLANAEHLVPGRTEQDVLYELLLKLGLDLCVPIEKKEIAGKAVHSIGGGALIVCLADGLATDTIETVANGIIAWWKELAPAVDTRVVFKDSGFADDVAKANMAAILNQNGILDVRSL</sequence>
<dbReference type="InterPro" id="IPR002295">
    <property type="entry name" value="N4/N6-MTase_EcoPI_Mod-like"/>
</dbReference>
<evidence type="ECO:0000256" key="5">
    <source>
        <dbReference type="ARBA" id="ARBA00022691"/>
    </source>
</evidence>
<dbReference type="InterPro" id="IPR029063">
    <property type="entry name" value="SAM-dependent_MTases_sf"/>
</dbReference>
<evidence type="ECO:0000256" key="6">
    <source>
        <dbReference type="ARBA" id="ARBA00047942"/>
    </source>
</evidence>
<keyword evidence="9" id="KW-1185">Reference proteome</keyword>
<gene>
    <name evidence="8" type="ORF">SAMN06295912_1641</name>
</gene>
<proteinExistence type="inferred from homology"/>
<evidence type="ECO:0000256" key="1">
    <source>
        <dbReference type="ARBA" id="ARBA00006594"/>
    </source>
</evidence>
<dbReference type="GO" id="GO:0032259">
    <property type="term" value="P:methylation"/>
    <property type="evidence" value="ECO:0007669"/>
    <property type="project" value="UniProtKB-KW"/>
</dbReference>
<accession>A0A239KYL3</accession>
<dbReference type="EC" id="2.1.1.72" evidence="2"/>
<keyword evidence="3 8" id="KW-0489">Methyltransferase</keyword>
<dbReference type="AlphaFoldDB" id="A0A239KYL3"/>
<protein>
    <recommendedName>
        <fullName evidence="2">site-specific DNA-methyltransferase (adenine-specific)</fullName>
        <ecNumber evidence="2">2.1.1.72</ecNumber>
    </recommendedName>
</protein>
<reference evidence="9" key="1">
    <citation type="submission" date="2017-06" db="EMBL/GenBank/DDBJ databases">
        <authorList>
            <person name="Varghese N."/>
            <person name="Submissions S."/>
        </authorList>
    </citation>
    <scope>NUCLEOTIDE SEQUENCE [LARGE SCALE GENOMIC DNA]</scope>
    <source>
        <strain evidence="9">LNB2</strain>
    </source>
</reference>
<evidence type="ECO:0000256" key="3">
    <source>
        <dbReference type="ARBA" id="ARBA00022603"/>
    </source>
</evidence>
<dbReference type="GO" id="GO:0008170">
    <property type="term" value="F:N-methyltransferase activity"/>
    <property type="evidence" value="ECO:0007669"/>
    <property type="project" value="InterPro"/>
</dbReference>
<feature type="domain" description="DNA methylase N-4/N-6" evidence="7">
    <location>
        <begin position="2"/>
        <end position="305"/>
    </location>
</feature>
<evidence type="ECO:0000313" key="8">
    <source>
        <dbReference type="EMBL" id="SNT22589.1"/>
    </source>
</evidence>
<dbReference type="Gene3D" id="3.40.50.150">
    <property type="entry name" value="Vaccinia Virus protein VP39"/>
    <property type="match status" value="1"/>
</dbReference>
<name>A0A239KYL3_9SPHN</name>
<organism evidence="8 9">
    <name type="scientific">Edaphosphingomonas laterariae</name>
    <dbReference type="NCBI Taxonomy" id="861865"/>
    <lineage>
        <taxon>Bacteria</taxon>
        <taxon>Pseudomonadati</taxon>
        <taxon>Pseudomonadota</taxon>
        <taxon>Alphaproteobacteria</taxon>
        <taxon>Sphingomonadales</taxon>
        <taxon>Rhizorhabdaceae</taxon>
        <taxon>Edaphosphingomonas</taxon>
    </lineage>
</organism>
<evidence type="ECO:0000256" key="2">
    <source>
        <dbReference type="ARBA" id="ARBA00011900"/>
    </source>
</evidence>
<comment type="catalytic activity">
    <reaction evidence="6">
        <text>a 2'-deoxyadenosine in DNA + S-adenosyl-L-methionine = an N(6)-methyl-2'-deoxyadenosine in DNA + S-adenosyl-L-homocysteine + H(+)</text>
        <dbReference type="Rhea" id="RHEA:15197"/>
        <dbReference type="Rhea" id="RHEA-COMP:12418"/>
        <dbReference type="Rhea" id="RHEA-COMP:12419"/>
        <dbReference type="ChEBI" id="CHEBI:15378"/>
        <dbReference type="ChEBI" id="CHEBI:57856"/>
        <dbReference type="ChEBI" id="CHEBI:59789"/>
        <dbReference type="ChEBI" id="CHEBI:90615"/>
        <dbReference type="ChEBI" id="CHEBI:90616"/>
        <dbReference type="EC" id="2.1.1.72"/>
    </reaction>
</comment>